<feature type="region of interest" description="Disordered" evidence="1">
    <location>
        <begin position="49"/>
        <end position="169"/>
    </location>
</feature>
<keyword evidence="2" id="KW-0732">Signal</keyword>
<keyword evidence="4" id="KW-1185">Reference proteome</keyword>
<evidence type="ECO:0000313" key="4">
    <source>
        <dbReference type="Proteomes" id="UP000198403"/>
    </source>
</evidence>
<gene>
    <name evidence="3" type="ORF">SAMN06272737_10399</name>
</gene>
<proteinExistence type="predicted"/>
<feature type="compositionally biased region" description="Low complexity" evidence="1">
    <location>
        <begin position="49"/>
        <end position="64"/>
    </location>
</feature>
<organism evidence="3 4">
    <name type="scientific">Blastococcus mobilis</name>
    <dbReference type="NCBI Taxonomy" id="1938746"/>
    <lineage>
        <taxon>Bacteria</taxon>
        <taxon>Bacillati</taxon>
        <taxon>Actinomycetota</taxon>
        <taxon>Actinomycetes</taxon>
        <taxon>Geodermatophilales</taxon>
        <taxon>Geodermatophilaceae</taxon>
        <taxon>Blastococcus</taxon>
    </lineage>
</organism>
<dbReference type="RefSeq" id="WP_141137413.1">
    <property type="nucleotide sequence ID" value="NZ_FZNO01000003.1"/>
</dbReference>
<evidence type="ECO:0000256" key="2">
    <source>
        <dbReference type="SAM" id="SignalP"/>
    </source>
</evidence>
<reference evidence="3 4" key="1">
    <citation type="submission" date="2017-06" db="EMBL/GenBank/DDBJ databases">
        <authorList>
            <person name="Kim H.J."/>
            <person name="Triplett B.A."/>
        </authorList>
    </citation>
    <scope>NUCLEOTIDE SEQUENCE [LARGE SCALE GENOMIC DNA]</scope>
    <source>
        <strain evidence="3 4">DSM 44272</strain>
    </source>
</reference>
<dbReference type="Proteomes" id="UP000198403">
    <property type="component" value="Unassembled WGS sequence"/>
</dbReference>
<feature type="compositionally biased region" description="Low complexity" evidence="1">
    <location>
        <begin position="77"/>
        <end position="86"/>
    </location>
</feature>
<feature type="signal peptide" evidence="2">
    <location>
        <begin position="1"/>
        <end position="31"/>
    </location>
</feature>
<dbReference type="EMBL" id="FZNO01000003">
    <property type="protein sequence ID" value="SNR33169.1"/>
    <property type="molecule type" value="Genomic_DNA"/>
</dbReference>
<name>A0A238VI49_9ACTN</name>
<evidence type="ECO:0000256" key="1">
    <source>
        <dbReference type="SAM" id="MobiDB-lite"/>
    </source>
</evidence>
<dbReference type="AlphaFoldDB" id="A0A238VI49"/>
<accession>A0A238VI49</accession>
<evidence type="ECO:0000313" key="3">
    <source>
        <dbReference type="EMBL" id="SNR33169.1"/>
    </source>
</evidence>
<protein>
    <submittedName>
        <fullName evidence="3">Uncharacterized protein</fullName>
    </submittedName>
</protein>
<feature type="chain" id="PRO_5012602043" evidence="2">
    <location>
        <begin position="32"/>
        <end position="169"/>
    </location>
</feature>
<sequence>MRRMLAMARTRVGLSVMGGALLLAVGGTATAAVVTSTPATDEVAEVTTVEATPTASPTTEVTAPAPEPVPEQLVADTATPTVEPVTTPEPAPEFAPAPAPGPATAPKPVPAPQSVPAGAKVGNQSGDSYDPNAPYTDPAGTTYVPAPPVPVEPLSEERPDAPPPGDYNG</sequence>
<feature type="compositionally biased region" description="Pro residues" evidence="1">
    <location>
        <begin position="87"/>
        <end position="113"/>
    </location>
</feature>